<dbReference type="EMBL" id="JACHMN010000002">
    <property type="protein sequence ID" value="MBB5868946.1"/>
    <property type="molecule type" value="Genomic_DNA"/>
</dbReference>
<evidence type="ECO:0000313" key="1">
    <source>
        <dbReference type="EMBL" id="MBB5868946.1"/>
    </source>
</evidence>
<reference evidence="1 2" key="1">
    <citation type="submission" date="2020-08" db="EMBL/GenBank/DDBJ databases">
        <title>Sequencing the genomes of 1000 actinobacteria strains.</title>
        <authorList>
            <person name="Klenk H.-P."/>
        </authorList>
    </citation>
    <scope>NUCLEOTIDE SEQUENCE [LARGE SCALE GENOMIC DNA]</scope>
    <source>
        <strain evidence="1 2">DSM 45362</strain>
    </source>
</reference>
<proteinExistence type="predicted"/>
<name>A0A841BNS1_9ACTN</name>
<dbReference type="Proteomes" id="UP000587527">
    <property type="component" value="Unassembled WGS sequence"/>
</dbReference>
<keyword evidence="2" id="KW-1185">Reference proteome</keyword>
<dbReference type="AlphaFoldDB" id="A0A841BNS1"/>
<evidence type="ECO:0000313" key="2">
    <source>
        <dbReference type="Proteomes" id="UP000587527"/>
    </source>
</evidence>
<gene>
    <name evidence="1" type="ORF">F4553_002325</name>
</gene>
<organism evidence="1 2">
    <name type="scientific">Allocatelliglobosispora scoriae</name>
    <dbReference type="NCBI Taxonomy" id="643052"/>
    <lineage>
        <taxon>Bacteria</taxon>
        <taxon>Bacillati</taxon>
        <taxon>Actinomycetota</taxon>
        <taxon>Actinomycetes</taxon>
        <taxon>Micromonosporales</taxon>
        <taxon>Micromonosporaceae</taxon>
        <taxon>Allocatelliglobosispora</taxon>
    </lineage>
</organism>
<comment type="caution">
    <text evidence="1">The sequence shown here is derived from an EMBL/GenBank/DDBJ whole genome shotgun (WGS) entry which is preliminary data.</text>
</comment>
<dbReference type="RefSeq" id="WP_184835254.1">
    <property type="nucleotide sequence ID" value="NZ_JACHMN010000002.1"/>
</dbReference>
<accession>A0A841BNS1</accession>
<sequence>MTPTMVHRIGIAAPSGVGKTTLLASLLLDGREMLNGQNGRLTAENQAQSADLSDLINRIKGALENHHLNLGAINATIGVKNYRLRLGAGVSGPSVILDIMDYPGGIITGEVQDQNSWVRVQEHVEQSTMLLVPINAPALMSATTIAERAALSSHLAIEEVSVMVESWAKFRGGIDSEPACIMFCPIRCESYFSDHHNVVDESARLFQAVSTAYRDVWDLVRSNAPRAQIGYLPLDTLGSVSLQEARWLPNSTTGKLECQPTFHARAPYKFSPKGVRNLMVLTAKLLMEDTERQAEAQESRAGRLYREASEEVDRDRFVLWRWWLEASGQMDQMRGRAEQRRSELVAARSQLGTLRETMEFLRTHQMDSRYVAWNERR</sequence>
<protein>
    <submittedName>
        <fullName evidence="1">Uncharacterized protein</fullName>
    </submittedName>
</protein>